<feature type="non-terminal residue" evidence="13">
    <location>
        <position position="413"/>
    </location>
</feature>
<keyword evidence="6" id="KW-0805">Transcription regulation</keyword>
<keyword evidence="14" id="KW-1185">Reference proteome</keyword>
<dbReference type="Pfam" id="PF00096">
    <property type="entry name" value="zf-C2H2"/>
    <property type="match status" value="2"/>
</dbReference>
<dbReference type="FunFam" id="3.30.160.60:FF:000358">
    <property type="entry name" value="zinc finger protein 24"/>
    <property type="match status" value="1"/>
</dbReference>
<evidence type="ECO:0000256" key="9">
    <source>
        <dbReference type="ARBA" id="ARBA00038474"/>
    </source>
</evidence>
<comment type="subcellular location">
    <subcellularLocation>
        <location evidence="1">Nucleus</location>
    </subcellularLocation>
</comment>
<feature type="domain" description="C2H2-type" evidence="12">
    <location>
        <begin position="377"/>
        <end position="406"/>
    </location>
</feature>
<evidence type="ECO:0000256" key="4">
    <source>
        <dbReference type="ARBA" id="ARBA00022771"/>
    </source>
</evidence>
<dbReference type="Proteomes" id="UP000738325">
    <property type="component" value="Unassembled WGS sequence"/>
</dbReference>
<evidence type="ECO:0000313" key="13">
    <source>
        <dbReference type="EMBL" id="KAG0315374.1"/>
    </source>
</evidence>
<feature type="compositionally biased region" description="Low complexity" evidence="11">
    <location>
        <begin position="84"/>
        <end position="96"/>
    </location>
</feature>
<keyword evidence="7" id="KW-0804">Transcription</keyword>
<feature type="compositionally biased region" description="Basic and acidic residues" evidence="11">
    <location>
        <begin position="10"/>
        <end position="46"/>
    </location>
</feature>
<feature type="compositionally biased region" description="Polar residues" evidence="11">
    <location>
        <begin position="47"/>
        <end position="62"/>
    </location>
</feature>
<dbReference type="PANTHER" id="PTHR23233:SF84">
    <property type="entry name" value="FI23031P1"/>
    <property type="match status" value="1"/>
</dbReference>
<name>A0A9P6RDB2_9FUNG</name>
<feature type="compositionally biased region" description="Low complexity" evidence="11">
    <location>
        <begin position="174"/>
        <end position="189"/>
    </location>
</feature>
<accession>A0A9P6RDB2</accession>
<dbReference type="FunFam" id="3.30.160.60:FF:000425">
    <property type="entry name" value="PLAG1 like zinc finger 1"/>
    <property type="match status" value="1"/>
</dbReference>
<dbReference type="GO" id="GO:0005634">
    <property type="term" value="C:nucleus"/>
    <property type="evidence" value="ECO:0007669"/>
    <property type="project" value="UniProtKB-SubCell"/>
</dbReference>
<evidence type="ECO:0000256" key="6">
    <source>
        <dbReference type="ARBA" id="ARBA00023015"/>
    </source>
</evidence>
<gene>
    <name evidence="13" type="ORF">BGZ99_007508</name>
</gene>
<feature type="compositionally biased region" description="Acidic residues" evidence="11">
    <location>
        <begin position="109"/>
        <end position="149"/>
    </location>
</feature>
<feature type="compositionally biased region" description="Low complexity" evidence="11">
    <location>
        <begin position="247"/>
        <end position="262"/>
    </location>
</feature>
<feature type="compositionally biased region" description="Basic and acidic residues" evidence="11">
    <location>
        <begin position="97"/>
        <end position="108"/>
    </location>
</feature>
<dbReference type="GO" id="GO:0000978">
    <property type="term" value="F:RNA polymerase II cis-regulatory region sequence-specific DNA binding"/>
    <property type="evidence" value="ECO:0007669"/>
    <property type="project" value="TreeGrafter"/>
</dbReference>
<dbReference type="GO" id="GO:0008270">
    <property type="term" value="F:zinc ion binding"/>
    <property type="evidence" value="ECO:0007669"/>
    <property type="project" value="UniProtKB-KW"/>
</dbReference>
<feature type="compositionally biased region" description="Low complexity" evidence="11">
    <location>
        <begin position="307"/>
        <end position="320"/>
    </location>
</feature>
<dbReference type="InterPro" id="IPR051565">
    <property type="entry name" value="Sal_C2H2-zinc-finger"/>
</dbReference>
<keyword evidence="4 10" id="KW-0863">Zinc-finger</keyword>
<proteinExistence type="inferred from homology"/>
<dbReference type="PROSITE" id="PS50157">
    <property type="entry name" value="ZINC_FINGER_C2H2_2"/>
    <property type="match status" value="2"/>
</dbReference>
<keyword evidence="8" id="KW-0539">Nucleus</keyword>
<evidence type="ECO:0000256" key="3">
    <source>
        <dbReference type="ARBA" id="ARBA00022737"/>
    </source>
</evidence>
<evidence type="ECO:0000256" key="11">
    <source>
        <dbReference type="SAM" id="MobiDB-lite"/>
    </source>
</evidence>
<dbReference type="Gene3D" id="3.30.160.60">
    <property type="entry name" value="Classic Zinc Finger"/>
    <property type="match status" value="2"/>
</dbReference>
<feature type="domain" description="C2H2-type" evidence="12">
    <location>
        <begin position="349"/>
        <end position="376"/>
    </location>
</feature>
<evidence type="ECO:0000256" key="10">
    <source>
        <dbReference type="PROSITE-ProRule" id="PRU00042"/>
    </source>
</evidence>
<dbReference type="SMART" id="SM00355">
    <property type="entry name" value="ZnF_C2H2"/>
    <property type="match status" value="2"/>
</dbReference>
<evidence type="ECO:0000256" key="2">
    <source>
        <dbReference type="ARBA" id="ARBA00022723"/>
    </source>
</evidence>
<comment type="similarity">
    <text evidence="9">Belongs to the sal C2H2-type zinc-finger protein family.</text>
</comment>
<dbReference type="OrthoDB" id="6077919at2759"/>
<evidence type="ECO:0000256" key="8">
    <source>
        <dbReference type="ARBA" id="ARBA00023242"/>
    </source>
</evidence>
<dbReference type="AlphaFoldDB" id="A0A9P6RDB2"/>
<sequence>SHGYPPADRPSAEAGHHDRHHSNSEGTIDRRREKLGGHWDDDKDRYSVSQNDEVSSFQQQQWRDSRRSIRLSVSESDLQATEMLQHQHQQQQQLGRQDGHLQARKEEDQKEAEEGDDANEEDEDLELEGDEIDDIEEGDDGGYEIEEDGENTKDGRALPRRQYSQHQHPHQQQHQHQQQQHRQQQQQQQGYRHENDRYDARLGRENMSSSGQHGFPPHPHSSHHSHAHSFDGGSIQQQHVPEHSRSHSQSFASSASPYSSRPHQQHGHQPPYPGQYQQQQQQPSSQQTASQQQHPMMGQYPSDHHGPPSSSLTSSHSSSPRVPNRRGPYLSRQRALLAGLETTTASSRYQCNFCNKRFSRPSSLRIHTYSHTGERPFKCSEEGCGRQFSVQSNMRRHLRVHQTSSHARTAPIK</sequence>
<keyword evidence="5" id="KW-0862">Zinc</keyword>
<dbReference type="InterPro" id="IPR013087">
    <property type="entry name" value="Znf_C2H2_type"/>
</dbReference>
<evidence type="ECO:0000313" key="14">
    <source>
        <dbReference type="Proteomes" id="UP000738325"/>
    </source>
</evidence>
<feature type="compositionally biased region" description="Low complexity" evidence="11">
    <location>
        <begin position="274"/>
        <end position="295"/>
    </location>
</feature>
<dbReference type="SUPFAM" id="SSF57667">
    <property type="entry name" value="beta-beta-alpha zinc fingers"/>
    <property type="match status" value="1"/>
</dbReference>
<dbReference type="PANTHER" id="PTHR23233">
    <property type="entry name" value="SAL-LIKE PROTEIN"/>
    <property type="match status" value="1"/>
</dbReference>
<dbReference type="EMBL" id="JAAAIP010000543">
    <property type="protein sequence ID" value="KAG0315374.1"/>
    <property type="molecule type" value="Genomic_DNA"/>
</dbReference>
<dbReference type="PROSITE" id="PS00028">
    <property type="entry name" value="ZINC_FINGER_C2H2_1"/>
    <property type="match status" value="2"/>
</dbReference>
<feature type="region of interest" description="Disordered" evidence="11">
    <location>
        <begin position="1"/>
        <end position="328"/>
    </location>
</feature>
<comment type="caution">
    <text evidence="13">The sequence shown here is derived from an EMBL/GenBank/DDBJ whole genome shotgun (WGS) entry which is preliminary data.</text>
</comment>
<evidence type="ECO:0000256" key="7">
    <source>
        <dbReference type="ARBA" id="ARBA00023163"/>
    </source>
</evidence>
<dbReference type="GO" id="GO:0000981">
    <property type="term" value="F:DNA-binding transcription factor activity, RNA polymerase II-specific"/>
    <property type="evidence" value="ECO:0007669"/>
    <property type="project" value="TreeGrafter"/>
</dbReference>
<keyword evidence="3" id="KW-0677">Repeat</keyword>
<protein>
    <recommendedName>
        <fullName evidence="12">C2H2-type domain-containing protein</fullName>
    </recommendedName>
</protein>
<dbReference type="InterPro" id="IPR036236">
    <property type="entry name" value="Znf_C2H2_sf"/>
</dbReference>
<evidence type="ECO:0000256" key="5">
    <source>
        <dbReference type="ARBA" id="ARBA00022833"/>
    </source>
</evidence>
<keyword evidence="2" id="KW-0479">Metal-binding</keyword>
<organism evidence="13 14">
    <name type="scientific">Dissophora globulifera</name>
    <dbReference type="NCBI Taxonomy" id="979702"/>
    <lineage>
        <taxon>Eukaryota</taxon>
        <taxon>Fungi</taxon>
        <taxon>Fungi incertae sedis</taxon>
        <taxon>Mucoromycota</taxon>
        <taxon>Mortierellomycotina</taxon>
        <taxon>Mortierellomycetes</taxon>
        <taxon>Mortierellales</taxon>
        <taxon>Mortierellaceae</taxon>
        <taxon>Dissophora</taxon>
    </lineage>
</organism>
<evidence type="ECO:0000259" key="12">
    <source>
        <dbReference type="PROSITE" id="PS50157"/>
    </source>
</evidence>
<reference evidence="13" key="1">
    <citation type="journal article" date="2020" name="Fungal Divers.">
        <title>Resolving the Mortierellaceae phylogeny through synthesis of multi-gene phylogenetics and phylogenomics.</title>
        <authorList>
            <person name="Vandepol N."/>
            <person name="Liber J."/>
            <person name="Desiro A."/>
            <person name="Na H."/>
            <person name="Kennedy M."/>
            <person name="Barry K."/>
            <person name="Grigoriev I.V."/>
            <person name="Miller A.N."/>
            <person name="O'Donnell K."/>
            <person name="Stajich J.E."/>
            <person name="Bonito G."/>
        </authorList>
    </citation>
    <scope>NUCLEOTIDE SEQUENCE</scope>
    <source>
        <strain evidence="13">REB-010B</strain>
    </source>
</reference>
<evidence type="ECO:0000256" key="1">
    <source>
        <dbReference type="ARBA" id="ARBA00004123"/>
    </source>
</evidence>
<feature type="compositionally biased region" description="Basic and acidic residues" evidence="11">
    <location>
        <begin position="191"/>
        <end position="204"/>
    </location>
</feature>